<feature type="compositionally biased region" description="Basic and acidic residues" evidence="1">
    <location>
        <begin position="261"/>
        <end position="277"/>
    </location>
</feature>
<keyword evidence="4" id="KW-1185">Reference proteome</keyword>
<reference evidence="3" key="1">
    <citation type="journal article" date="2022" name="bioRxiv">
        <title>Sequencing and chromosome-scale assembly of the giantPleurodeles waltlgenome.</title>
        <authorList>
            <person name="Brown T."/>
            <person name="Elewa A."/>
            <person name="Iarovenko S."/>
            <person name="Subramanian E."/>
            <person name="Araus A.J."/>
            <person name="Petzold A."/>
            <person name="Susuki M."/>
            <person name="Suzuki K.-i.T."/>
            <person name="Hayashi T."/>
            <person name="Toyoda A."/>
            <person name="Oliveira C."/>
            <person name="Osipova E."/>
            <person name="Leigh N.D."/>
            <person name="Simon A."/>
            <person name="Yun M.H."/>
        </authorList>
    </citation>
    <scope>NUCLEOTIDE SEQUENCE</scope>
    <source>
        <strain evidence="3">20211129_DDA</strain>
        <tissue evidence="3">Liver</tissue>
    </source>
</reference>
<protein>
    <submittedName>
        <fullName evidence="3">Uncharacterized protein</fullName>
    </submittedName>
</protein>
<evidence type="ECO:0000313" key="3">
    <source>
        <dbReference type="EMBL" id="KAJ1147840.1"/>
    </source>
</evidence>
<proteinExistence type="predicted"/>
<keyword evidence="2" id="KW-0472">Membrane</keyword>
<comment type="caution">
    <text evidence="3">The sequence shown here is derived from an EMBL/GenBank/DDBJ whole genome shotgun (WGS) entry which is preliminary data.</text>
</comment>
<accession>A0AAV7R6T0</accession>
<keyword evidence="2" id="KW-0812">Transmembrane</keyword>
<evidence type="ECO:0000256" key="2">
    <source>
        <dbReference type="SAM" id="Phobius"/>
    </source>
</evidence>
<evidence type="ECO:0000313" key="4">
    <source>
        <dbReference type="Proteomes" id="UP001066276"/>
    </source>
</evidence>
<feature type="transmembrane region" description="Helical" evidence="2">
    <location>
        <begin position="84"/>
        <end position="101"/>
    </location>
</feature>
<dbReference type="EMBL" id="JANPWB010000009">
    <property type="protein sequence ID" value="KAJ1147840.1"/>
    <property type="molecule type" value="Genomic_DNA"/>
</dbReference>
<dbReference type="InterPro" id="IPR042566">
    <property type="entry name" value="L1_C"/>
</dbReference>
<name>A0AAV7R6T0_PLEWA</name>
<evidence type="ECO:0000256" key="1">
    <source>
        <dbReference type="SAM" id="MobiDB-lite"/>
    </source>
</evidence>
<organism evidence="3 4">
    <name type="scientific">Pleurodeles waltl</name>
    <name type="common">Iberian ribbed newt</name>
    <dbReference type="NCBI Taxonomy" id="8319"/>
    <lineage>
        <taxon>Eukaryota</taxon>
        <taxon>Metazoa</taxon>
        <taxon>Chordata</taxon>
        <taxon>Craniata</taxon>
        <taxon>Vertebrata</taxon>
        <taxon>Euteleostomi</taxon>
        <taxon>Amphibia</taxon>
        <taxon>Batrachia</taxon>
        <taxon>Caudata</taxon>
        <taxon>Salamandroidea</taxon>
        <taxon>Salamandridae</taxon>
        <taxon>Pleurodelinae</taxon>
        <taxon>Pleurodeles</taxon>
    </lineage>
</organism>
<gene>
    <name evidence="3" type="ORF">NDU88_000688</name>
</gene>
<dbReference type="Proteomes" id="UP001066276">
    <property type="component" value="Chromosome 5"/>
</dbReference>
<sequence length="277" mass="31216">MYGEPQWHLLENYTWGPPNNSTWRPSKNSTWETPGASTCGPPNAFTVQSCQHGWTYDHSQFTSTIATQWDLVCEKKWLNKASSTFFFIGVTVGAIFIGYLSDREGLPRRTSLRPRVPSECGRRRSRAATAVNANGPSPSTRTAAAYKACQVLLAARSHGPFRTEGFEICITADFSKETNDRRKAFMSLRPRKRQLNVKYGLFDPARMWITKTDMSKDFYEPEDPQLFLDNLPPQSMETIPPAGLEVLPTDIRSALPPPTHMEGKSCQELNHLPEAET</sequence>
<dbReference type="AlphaFoldDB" id="A0AAV7R6T0"/>
<dbReference type="Gene3D" id="3.30.250.20">
    <property type="entry name" value="L1 transposable element, C-terminal domain"/>
    <property type="match status" value="1"/>
</dbReference>
<keyword evidence="2" id="KW-1133">Transmembrane helix</keyword>
<feature type="region of interest" description="Disordered" evidence="1">
    <location>
        <begin position="252"/>
        <end position="277"/>
    </location>
</feature>